<dbReference type="PANTHER" id="PTHR46796">
    <property type="entry name" value="HTH-TYPE TRANSCRIPTIONAL ACTIVATOR RHAS-RELATED"/>
    <property type="match status" value="1"/>
</dbReference>
<proteinExistence type="predicted"/>
<evidence type="ECO:0000256" key="3">
    <source>
        <dbReference type="ARBA" id="ARBA00023163"/>
    </source>
</evidence>
<name>A0ABQ2IIQ1_9PSEU</name>
<keyword evidence="1" id="KW-0805">Transcription regulation</keyword>
<protein>
    <recommendedName>
        <fullName evidence="4">HTH araC/xylS-type domain-containing protein</fullName>
    </recommendedName>
</protein>
<dbReference type="InterPro" id="IPR050204">
    <property type="entry name" value="AraC_XylS_family_regulators"/>
</dbReference>
<dbReference type="Proteomes" id="UP000597656">
    <property type="component" value="Unassembled WGS sequence"/>
</dbReference>
<accession>A0ABQ2IIQ1</accession>
<dbReference type="InterPro" id="IPR018062">
    <property type="entry name" value="HTH_AraC-typ_CS"/>
</dbReference>
<reference evidence="6" key="1">
    <citation type="journal article" date="2019" name="Int. J. Syst. Evol. Microbiol.">
        <title>The Global Catalogue of Microorganisms (GCM) 10K type strain sequencing project: providing services to taxonomists for standard genome sequencing and annotation.</title>
        <authorList>
            <consortium name="The Broad Institute Genomics Platform"/>
            <consortium name="The Broad Institute Genome Sequencing Center for Infectious Disease"/>
            <person name="Wu L."/>
            <person name="Ma J."/>
        </authorList>
    </citation>
    <scope>NUCLEOTIDE SEQUENCE [LARGE SCALE GENOMIC DNA]</scope>
    <source>
        <strain evidence="6">CGMCC 4.7319</strain>
    </source>
</reference>
<dbReference type="Pfam" id="PF12833">
    <property type="entry name" value="HTH_18"/>
    <property type="match status" value="1"/>
</dbReference>
<evidence type="ECO:0000313" key="6">
    <source>
        <dbReference type="Proteomes" id="UP000597656"/>
    </source>
</evidence>
<dbReference type="InterPro" id="IPR018060">
    <property type="entry name" value="HTH_AraC"/>
</dbReference>
<dbReference type="PROSITE" id="PS00041">
    <property type="entry name" value="HTH_ARAC_FAMILY_1"/>
    <property type="match status" value="1"/>
</dbReference>
<keyword evidence="6" id="KW-1185">Reference proteome</keyword>
<dbReference type="EMBL" id="BMNC01000009">
    <property type="protein sequence ID" value="GGN09264.1"/>
    <property type="molecule type" value="Genomic_DNA"/>
</dbReference>
<evidence type="ECO:0000256" key="2">
    <source>
        <dbReference type="ARBA" id="ARBA00023125"/>
    </source>
</evidence>
<sequence>MQHVEQVVEATELDAAHEVLNATYGHMRLKSGVEHPHIWMSSQVNGRVRFDELHGRIGIEVTVDPMHNYVFGHAGAGMVYYGSGGEDRFWLPGEVFLSAPPDSSFVGAIVDPRLSTVTLPQSVIDEVADGARFTGFRPVSSPAATTWWSTCVHLRDEVLTRFEDNPLVTANATHLLVAITLATFPNTTSAEPTPADRRDAHPKSLRRAVSFIENNAARDISAADVARAARVSIRALQLAFRHHLDTTPMAYLRRVRLSCAHDDLRAGNGSVTEIAARWGYARPSVFAAHYRAAYDVAPSTTLRSG</sequence>
<comment type="caution">
    <text evidence="5">The sequence shown here is derived from an EMBL/GenBank/DDBJ whole genome shotgun (WGS) entry which is preliminary data.</text>
</comment>
<feature type="domain" description="HTH araC/xylS-type" evidence="4">
    <location>
        <begin position="206"/>
        <end position="304"/>
    </location>
</feature>
<gene>
    <name evidence="5" type="ORF">GCM10011609_56250</name>
</gene>
<evidence type="ECO:0000256" key="1">
    <source>
        <dbReference type="ARBA" id="ARBA00023015"/>
    </source>
</evidence>
<dbReference type="PROSITE" id="PS01124">
    <property type="entry name" value="HTH_ARAC_FAMILY_2"/>
    <property type="match status" value="1"/>
</dbReference>
<keyword evidence="3" id="KW-0804">Transcription</keyword>
<evidence type="ECO:0000313" key="5">
    <source>
        <dbReference type="EMBL" id="GGN09264.1"/>
    </source>
</evidence>
<dbReference type="SMART" id="SM00342">
    <property type="entry name" value="HTH_ARAC"/>
    <property type="match status" value="1"/>
</dbReference>
<dbReference type="InterPro" id="IPR009057">
    <property type="entry name" value="Homeodomain-like_sf"/>
</dbReference>
<keyword evidence="2" id="KW-0238">DNA-binding</keyword>
<evidence type="ECO:0000259" key="4">
    <source>
        <dbReference type="PROSITE" id="PS01124"/>
    </source>
</evidence>
<dbReference type="SUPFAM" id="SSF46689">
    <property type="entry name" value="Homeodomain-like"/>
    <property type="match status" value="2"/>
</dbReference>
<organism evidence="5 6">
    <name type="scientific">Lentzea pudingi</name>
    <dbReference type="NCBI Taxonomy" id="1789439"/>
    <lineage>
        <taxon>Bacteria</taxon>
        <taxon>Bacillati</taxon>
        <taxon>Actinomycetota</taxon>
        <taxon>Actinomycetes</taxon>
        <taxon>Pseudonocardiales</taxon>
        <taxon>Pseudonocardiaceae</taxon>
        <taxon>Lentzea</taxon>
    </lineage>
</organism>
<dbReference type="Gene3D" id="1.10.10.60">
    <property type="entry name" value="Homeodomain-like"/>
    <property type="match status" value="1"/>
</dbReference>
<dbReference type="PANTHER" id="PTHR46796:SF12">
    <property type="entry name" value="HTH-TYPE DNA-BINDING TRANSCRIPTIONAL ACTIVATOR EUTR"/>
    <property type="match status" value="1"/>
</dbReference>